<dbReference type="RefSeq" id="WP_219200247.1">
    <property type="nucleotide sequence ID" value="NZ_JAHWQX010000001.1"/>
</dbReference>
<evidence type="ECO:0000313" key="2">
    <source>
        <dbReference type="EMBL" id="MBW3096520.1"/>
    </source>
</evidence>
<dbReference type="Proteomes" id="UP001430804">
    <property type="component" value="Unassembled WGS sequence"/>
</dbReference>
<protein>
    <submittedName>
        <fullName evidence="2">Uncharacterized protein</fullName>
    </submittedName>
</protein>
<name>A0ABS6WKW3_9HYPH</name>
<dbReference type="EMBL" id="JAHWQX010000001">
    <property type="protein sequence ID" value="MBW3096520.1"/>
    <property type="molecule type" value="Genomic_DNA"/>
</dbReference>
<gene>
    <name evidence="2" type="ORF">KY465_04440</name>
</gene>
<evidence type="ECO:0000313" key="3">
    <source>
        <dbReference type="Proteomes" id="UP001430804"/>
    </source>
</evidence>
<feature type="region of interest" description="Disordered" evidence="1">
    <location>
        <begin position="24"/>
        <end position="57"/>
    </location>
</feature>
<reference evidence="2" key="1">
    <citation type="submission" date="2021-07" db="EMBL/GenBank/DDBJ databases">
        <title>Pseudohoeflea marina sp. nov. a polyhydroxyalcanoate-producing bacterium.</title>
        <authorList>
            <person name="Zheng W."/>
            <person name="Yu S."/>
            <person name="Huang Y."/>
        </authorList>
    </citation>
    <scope>NUCLEOTIDE SEQUENCE</scope>
    <source>
        <strain evidence="2">DP4N28-3</strain>
    </source>
</reference>
<sequence length="73" mass="7740">MQTMAAPAQANHPPALVRDALQRSVEPAVRPSAAGSVPEKRVMPALTEEAENVASRPPRIERAGSILMIRAGD</sequence>
<accession>A0ABS6WKW3</accession>
<keyword evidence="3" id="KW-1185">Reference proteome</keyword>
<organism evidence="2 3">
    <name type="scientific">Pseudohoeflea coraliihabitans</name>
    <dbReference type="NCBI Taxonomy" id="2860393"/>
    <lineage>
        <taxon>Bacteria</taxon>
        <taxon>Pseudomonadati</taxon>
        <taxon>Pseudomonadota</taxon>
        <taxon>Alphaproteobacteria</taxon>
        <taxon>Hyphomicrobiales</taxon>
        <taxon>Rhizobiaceae</taxon>
        <taxon>Pseudohoeflea</taxon>
    </lineage>
</organism>
<proteinExistence type="predicted"/>
<evidence type="ECO:0000256" key="1">
    <source>
        <dbReference type="SAM" id="MobiDB-lite"/>
    </source>
</evidence>
<comment type="caution">
    <text evidence="2">The sequence shown here is derived from an EMBL/GenBank/DDBJ whole genome shotgun (WGS) entry which is preliminary data.</text>
</comment>